<organism evidence="1 2">
    <name type="scientific">Mizuhopecten yessoensis</name>
    <name type="common">Japanese scallop</name>
    <name type="synonym">Patinopecten yessoensis</name>
    <dbReference type="NCBI Taxonomy" id="6573"/>
    <lineage>
        <taxon>Eukaryota</taxon>
        <taxon>Metazoa</taxon>
        <taxon>Spiralia</taxon>
        <taxon>Lophotrochozoa</taxon>
        <taxon>Mollusca</taxon>
        <taxon>Bivalvia</taxon>
        <taxon>Autobranchia</taxon>
        <taxon>Pteriomorphia</taxon>
        <taxon>Pectinida</taxon>
        <taxon>Pectinoidea</taxon>
        <taxon>Pectinidae</taxon>
        <taxon>Mizuhopecten</taxon>
    </lineage>
</organism>
<sequence length="141" mass="16359">MDLQKENQVKELKELIKGLGANKTENAIVNVCSAAPVINDVVANLDYQLNYKNIQTSHKKRSDEEDLKVLLQELQHIKPRRYTPGRKLERYSNIKANVYSHLEPMRQIFTIAVNDTIQRLQRNLHADEDQEGQKSDDETEM</sequence>
<reference evidence="1 2" key="1">
    <citation type="journal article" date="2017" name="Nat. Ecol. Evol.">
        <title>Scallop genome provides insights into evolution of bilaterian karyotype and development.</title>
        <authorList>
            <person name="Wang S."/>
            <person name="Zhang J."/>
            <person name="Jiao W."/>
            <person name="Li J."/>
            <person name="Xun X."/>
            <person name="Sun Y."/>
            <person name="Guo X."/>
            <person name="Huan P."/>
            <person name="Dong B."/>
            <person name="Zhang L."/>
            <person name="Hu X."/>
            <person name="Sun X."/>
            <person name="Wang J."/>
            <person name="Zhao C."/>
            <person name="Wang Y."/>
            <person name="Wang D."/>
            <person name="Huang X."/>
            <person name="Wang R."/>
            <person name="Lv J."/>
            <person name="Li Y."/>
            <person name="Zhang Z."/>
            <person name="Liu B."/>
            <person name="Lu W."/>
            <person name="Hui Y."/>
            <person name="Liang J."/>
            <person name="Zhou Z."/>
            <person name="Hou R."/>
            <person name="Li X."/>
            <person name="Liu Y."/>
            <person name="Li H."/>
            <person name="Ning X."/>
            <person name="Lin Y."/>
            <person name="Zhao L."/>
            <person name="Xing Q."/>
            <person name="Dou J."/>
            <person name="Li Y."/>
            <person name="Mao J."/>
            <person name="Guo H."/>
            <person name="Dou H."/>
            <person name="Li T."/>
            <person name="Mu C."/>
            <person name="Jiang W."/>
            <person name="Fu Q."/>
            <person name="Fu X."/>
            <person name="Miao Y."/>
            <person name="Liu J."/>
            <person name="Yu Q."/>
            <person name="Li R."/>
            <person name="Liao H."/>
            <person name="Li X."/>
            <person name="Kong Y."/>
            <person name="Jiang Z."/>
            <person name="Chourrout D."/>
            <person name="Li R."/>
            <person name="Bao Z."/>
        </authorList>
    </citation>
    <scope>NUCLEOTIDE SEQUENCE [LARGE SCALE GENOMIC DNA]</scope>
    <source>
        <strain evidence="1 2">PY_sf001</strain>
    </source>
</reference>
<accession>A0A210QYR6</accession>
<evidence type="ECO:0000313" key="2">
    <source>
        <dbReference type="Proteomes" id="UP000242188"/>
    </source>
</evidence>
<evidence type="ECO:0000313" key="1">
    <source>
        <dbReference type="EMBL" id="OWF53876.1"/>
    </source>
</evidence>
<proteinExistence type="predicted"/>
<gene>
    <name evidence="1" type="ORF">KP79_PYT00396</name>
</gene>
<keyword evidence="2" id="KW-1185">Reference proteome</keyword>
<comment type="caution">
    <text evidence="1">The sequence shown here is derived from an EMBL/GenBank/DDBJ whole genome shotgun (WGS) entry which is preliminary data.</text>
</comment>
<protein>
    <submittedName>
        <fullName evidence="1">Uncharacterized protein</fullName>
    </submittedName>
</protein>
<dbReference type="AlphaFoldDB" id="A0A210QYR6"/>
<name>A0A210QYR6_MIZYE</name>
<dbReference type="Proteomes" id="UP000242188">
    <property type="component" value="Unassembled WGS sequence"/>
</dbReference>
<dbReference type="EMBL" id="NEDP02001199">
    <property type="protein sequence ID" value="OWF53876.1"/>
    <property type="molecule type" value="Genomic_DNA"/>
</dbReference>